<dbReference type="Pfam" id="PF00071">
    <property type="entry name" value="Ras"/>
    <property type="match status" value="1"/>
</dbReference>
<organism evidence="3 4">
    <name type="scientific">Sciurus carolinensis</name>
    <name type="common">Eastern gray squirrel</name>
    <dbReference type="NCBI Taxonomy" id="30640"/>
    <lineage>
        <taxon>Eukaryota</taxon>
        <taxon>Metazoa</taxon>
        <taxon>Chordata</taxon>
        <taxon>Craniata</taxon>
        <taxon>Vertebrata</taxon>
        <taxon>Euteleostomi</taxon>
        <taxon>Mammalia</taxon>
        <taxon>Eutheria</taxon>
        <taxon>Euarchontoglires</taxon>
        <taxon>Glires</taxon>
        <taxon>Rodentia</taxon>
        <taxon>Sciuromorpha</taxon>
        <taxon>Sciuridae</taxon>
        <taxon>Sciurinae</taxon>
        <taxon>Sciurini</taxon>
        <taxon>Sciurus</taxon>
    </lineage>
</organism>
<evidence type="ECO:0000313" key="3">
    <source>
        <dbReference type="EMBL" id="MBZ3878330.1"/>
    </source>
</evidence>
<dbReference type="EMBL" id="JAATJV010321362">
    <property type="protein sequence ID" value="MBZ3878330.1"/>
    <property type="molecule type" value="Genomic_DNA"/>
</dbReference>
<dbReference type="SUPFAM" id="SSF52540">
    <property type="entry name" value="P-loop containing nucleoside triphosphate hydrolases"/>
    <property type="match status" value="1"/>
</dbReference>
<dbReference type="InterPro" id="IPR003578">
    <property type="entry name" value="Small_GTPase_Rho"/>
</dbReference>
<sequence length="72" mass="7906">MAHRPGTRILKCVVVGDETVGKTCLLMSYANDAFPEEDVPTVFDHYAVSVTMRASSTSWDSMTRPDGKTVII</sequence>
<dbReference type="AlphaFoldDB" id="A0AA41MUE4"/>
<dbReference type="SMART" id="SM00174">
    <property type="entry name" value="RHO"/>
    <property type="match status" value="1"/>
</dbReference>
<accession>A0AA41MUE4</accession>
<name>A0AA41MUE4_SCICA</name>
<dbReference type="InterPro" id="IPR027417">
    <property type="entry name" value="P-loop_NTPase"/>
</dbReference>
<evidence type="ECO:0000256" key="1">
    <source>
        <dbReference type="ARBA" id="ARBA00022741"/>
    </source>
</evidence>
<evidence type="ECO:0000313" key="4">
    <source>
        <dbReference type="Proteomes" id="UP001166674"/>
    </source>
</evidence>
<comment type="caution">
    <text evidence="3">The sequence shown here is derived from an EMBL/GenBank/DDBJ whole genome shotgun (WGS) entry which is preliminary data.</text>
</comment>
<dbReference type="Gene3D" id="3.40.50.300">
    <property type="entry name" value="P-loop containing nucleotide triphosphate hydrolases"/>
    <property type="match status" value="1"/>
</dbReference>
<protein>
    <submittedName>
        <fullName evidence="3">Rho-related GTP-binding protein RhoQ</fullName>
    </submittedName>
</protein>
<dbReference type="GO" id="GO:0005525">
    <property type="term" value="F:GTP binding"/>
    <property type="evidence" value="ECO:0007669"/>
    <property type="project" value="UniProtKB-KW"/>
</dbReference>
<keyword evidence="2" id="KW-0342">GTP-binding</keyword>
<dbReference type="InterPro" id="IPR001806">
    <property type="entry name" value="Small_GTPase"/>
</dbReference>
<evidence type="ECO:0000256" key="2">
    <source>
        <dbReference type="ARBA" id="ARBA00023134"/>
    </source>
</evidence>
<reference evidence="3" key="1">
    <citation type="submission" date="2020-03" db="EMBL/GenBank/DDBJ databases">
        <title>Studies in the Genomics of Life Span.</title>
        <authorList>
            <person name="Glass D."/>
        </authorList>
    </citation>
    <scope>NUCLEOTIDE SEQUENCE</scope>
    <source>
        <strain evidence="3">SUZIE</strain>
        <tissue evidence="3">Muscle</tissue>
    </source>
</reference>
<dbReference type="GO" id="GO:0007264">
    <property type="term" value="P:small GTPase-mediated signal transduction"/>
    <property type="evidence" value="ECO:0007669"/>
    <property type="project" value="InterPro"/>
</dbReference>
<dbReference type="PANTHER" id="PTHR24072">
    <property type="entry name" value="RHO FAMILY GTPASE"/>
    <property type="match status" value="1"/>
</dbReference>
<keyword evidence="4" id="KW-1185">Reference proteome</keyword>
<dbReference type="Proteomes" id="UP001166674">
    <property type="component" value="Unassembled WGS sequence"/>
</dbReference>
<keyword evidence="1" id="KW-0547">Nucleotide-binding</keyword>
<proteinExistence type="predicted"/>
<dbReference type="GO" id="GO:0003924">
    <property type="term" value="F:GTPase activity"/>
    <property type="evidence" value="ECO:0007669"/>
    <property type="project" value="InterPro"/>
</dbReference>
<gene>
    <name evidence="3" type="ORF">SUZIE_147395</name>
</gene>
<dbReference type="PRINTS" id="PR00449">
    <property type="entry name" value="RASTRNSFRMNG"/>
</dbReference>